<feature type="transmembrane region" description="Helical" evidence="4">
    <location>
        <begin position="53"/>
        <end position="71"/>
    </location>
</feature>
<feature type="transmembrane region" description="Helical" evidence="4">
    <location>
        <begin position="140"/>
        <end position="162"/>
    </location>
</feature>
<dbReference type="InterPro" id="IPR011701">
    <property type="entry name" value="MFS"/>
</dbReference>
<feature type="transmembrane region" description="Helical" evidence="4">
    <location>
        <begin position="12"/>
        <end position="33"/>
    </location>
</feature>
<feature type="transmembrane region" description="Helical" evidence="4">
    <location>
        <begin position="298"/>
        <end position="318"/>
    </location>
</feature>
<dbReference type="SUPFAM" id="SSF103473">
    <property type="entry name" value="MFS general substrate transporter"/>
    <property type="match status" value="1"/>
</dbReference>
<evidence type="ECO:0000256" key="4">
    <source>
        <dbReference type="SAM" id="Phobius"/>
    </source>
</evidence>
<dbReference type="GO" id="GO:0022857">
    <property type="term" value="F:transmembrane transporter activity"/>
    <property type="evidence" value="ECO:0007669"/>
    <property type="project" value="InterPro"/>
</dbReference>
<feature type="transmembrane region" description="Helical" evidence="4">
    <location>
        <begin position="83"/>
        <end position="100"/>
    </location>
</feature>
<feature type="transmembrane region" description="Helical" evidence="4">
    <location>
        <begin position="266"/>
        <end position="286"/>
    </location>
</feature>
<dbReference type="InterPro" id="IPR036259">
    <property type="entry name" value="MFS_trans_sf"/>
</dbReference>
<organism evidence="6 7">
    <name type="scientific">Falsigemmobacter intermedius</name>
    <dbReference type="NCBI Taxonomy" id="1553448"/>
    <lineage>
        <taxon>Bacteria</taxon>
        <taxon>Pseudomonadati</taxon>
        <taxon>Pseudomonadota</taxon>
        <taxon>Alphaproteobacteria</taxon>
        <taxon>Rhodobacterales</taxon>
        <taxon>Paracoccaceae</taxon>
        <taxon>Falsigemmobacter</taxon>
    </lineage>
</organism>
<dbReference type="Proteomes" id="UP000287168">
    <property type="component" value="Unassembled WGS sequence"/>
</dbReference>
<feature type="transmembrane region" description="Helical" evidence="4">
    <location>
        <begin position="106"/>
        <end position="128"/>
    </location>
</feature>
<feature type="transmembrane region" description="Helical" evidence="4">
    <location>
        <begin position="234"/>
        <end position="260"/>
    </location>
</feature>
<feature type="domain" description="Major facilitator superfamily (MFS) profile" evidence="5">
    <location>
        <begin position="15"/>
        <end position="414"/>
    </location>
</feature>
<evidence type="ECO:0000256" key="2">
    <source>
        <dbReference type="ARBA" id="ARBA00022989"/>
    </source>
</evidence>
<feature type="transmembrane region" description="Helical" evidence="4">
    <location>
        <begin position="389"/>
        <end position="409"/>
    </location>
</feature>
<name>A0A3S3VWP5_9RHOB</name>
<accession>A0A3S3VWP5</accession>
<keyword evidence="2 4" id="KW-1133">Transmembrane helix</keyword>
<keyword evidence="7" id="KW-1185">Reference proteome</keyword>
<dbReference type="Gene3D" id="1.20.1250.20">
    <property type="entry name" value="MFS general substrate transporter like domains"/>
    <property type="match status" value="1"/>
</dbReference>
<dbReference type="PROSITE" id="PS50850">
    <property type="entry name" value="MFS"/>
    <property type="match status" value="1"/>
</dbReference>
<proteinExistence type="predicted"/>
<evidence type="ECO:0000256" key="1">
    <source>
        <dbReference type="ARBA" id="ARBA00022692"/>
    </source>
</evidence>
<feature type="transmembrane region" description="Helical" evidence="4">
    <location>
        <begin position="174"/>
        <end position="194"/>
    </location>
</feature>
<dbReference type="InterPro" id="IPR020846">
    <property type="entry name" value="MFS_dom"/>
</dbReference>
<comment type="caution">
    <text evidence="6">The sequence shown here is derived from an EMBL/GenBank/DDBJ whole genome shotgun (WGS) entry which is preliminary data.</text>
</comment>
<evidence type="ECO:0000256" key="3">
    <source>
        <dbReference type="ARBA" id="ARBA00023136"/>
    </source>
</evidence>
<dbReference type="PANTHER" id="PTHR11360:SF284">
    <property type="entry name" value="EG:103B4.3 PROTEIN-RELATED"/>
    <property type="match status" value="1"/>
</dbReference>
<dbReference type="Pfam" id="PF07690">
    <property type="entry name" value="MFS_1"/>
    <property type="match status" value="1"/>
</dbReference>
<dbReference type="InterPro" id="IPR050327">
    <property type="entry name" value="Proton-linked_MCT"/>
</dbReference>
<dbReference type="OrthoDB" id="146345at2"/>
<dbReference type="AlphaFoldDB" id="A0A3S3VWP5"/>
<evidence type="ECO:0000259" key="5">
    <source>
        <dbReference type="PROSITE" id="PS50850"/>
    </source>
</evidence>
<feature type="transmembrane region" description="Helical" evidence="4">
    <location>
        <begin position="359"/>
        <end position="377"/>
    </location>
</feature>
<dbReference type="RefSeq" id="WP_128486805.1">
    <property type="nucleotide sequence ID" value="NZ_JBHLXB010000050.1"/>
</dbReference>
<keyword evidence="1 4" id="KW-0812">Transmembrane</keyword>
<dbReference type="EMBL" id="SBLC01000004">
    <property type="protein sequence ID" value="RWY43465.1"/>
    <property type="molecule type" value="Genomic_DNA"/>
</dbReference>
<sequence length="432" mass="45730">MIRSPSAVRRPGGIALLVVAIAFLCNFIVRGVVDTFMVFMAPLEAAFHWDHTALTGVYSAYLITLGLMSPLTGQILDSWGPRISYLAGAGCLALALLTAGRTGALWHLYLGPGVLCGMASSLMGMVPASALLGRWFDRQLSLMVALAYAGFGSGMLVLVPLAQVGVESLGWRDTYFVMFWAALALLPVLALLPWGRIAAGAEGNPRAEAAQRKGRAALRGPEWTVRSALRTPELWLLIQSFFFTAVAAYLMSVQIIAFLLSRGMPAMEAALAFGVAGMLSILGVIASGWGSQCFGVKGATLISFGGTLGGILALWLYARWQHPTLVWIFVLTFGTSQGARGPVISAVNARIFARGRVSSIYGLIFLMMSLGAALGSWGSGQLYAWTGDYEAACPAAALAVLLAAAPFFLTRRLTEARELPPPEGGRSASCAS</sequence>
<evidence type="ECO:0000313" key="6">
    <source>
        <dbReference type="EMBL" id="RWY43465.1"/>
    </source>
</evidence>
<keyword evidence="3 4" id="KW-0472">Membrane</keyword>
<dbReference type="PANTHER" id="PTHR11360">
    <property type="entry name" value="MONOCARBOXYLATE TRANSPORTER"/>
    <property type="match status" value="1"/>
</dbReference>
<feature type="transmembrane region" description="Helical" evidence="4">
    <location>
        <begin position="324"/>
        <end position="347"/>
    </location>
</feature>
<evidence type="ECO:0000313" key="7">
    <source>
        <dbReference type="Proteomes" id="UP000287168"/>
    </source>
</evidence>
<protein>
    <submittedName>
        <fullName evidence="6">MFS transporter</fullName>
    </submittedName>
</protein>
<reference evidence="6 7" key="1">
    <citation type="journal article" date="2015" name="Int. J. Syst. Evol. Microbiol.">
        <title>Gemmobacter intermedius sp. nov., isolated from a white stork (Ciconia ciconia).</title>
        <authorList>
            <person name="Kampfer P."/>
            <person name="Jerzak L."/>
            <person name="Wilharm G."/>
            <person name="Golke J."/>
            <person name="Busse H.J."/>
            <person name="Glaeser S.P."/>
        </authorList>
    </citation>
    <scope>NUCLEOTIDE SEQUENCE [LARGE SCALE GENOMIC DNA]</scope>
    <source>
        <strain evidence="6 7">119/4</strain>
    </source>
</reference>
<gene>
    <name evidence="6" type="ORF">EP867_03395</name>
</gene>